<reference evidence="1" key="2">
    <citation type="submission" date="2025-09" db="UniProtKB">
        <authorList>
            <consortium name="Ensembl"/>
        </authorList>
    </citation>
    <scope>IDENTIFICATION</scope>
</reference>
<dbReference type="AlphaFoldDB" id="A0A8C3K465"/>
<organism evidence="1 2">
    <name type="scientific">Calidris pygmaea</name>
    <name type="common">Spoon-billed sandpiper</name>
    <dbReference type="NCBI Taxonomy" id="425635"/>
    <lineage>
        <taxon>Eukaryota</taxon>
        <taxon>Metazoa</taxon>
        <taxon>Chordata</taxon>
        <taxon>Craniata</taxon>
        <taxon>Vertebrata</taxon>
        <taxon>Euteleostomi</taxon>
        <taxon>Archelosauria</taxon>
        <taxon>Archosauria</taxon>
        <taxon>Dinosauria</taxon>
        <taxon>Saurischia</taxon>
        <taxon>Theropoda</taxon>
        <taxon>Coelurosauria</taxon>
        <taxon>Aves</taxon>
        <taxon>Neognathae</taxon>
        <taxon>Neoaves</taxon>
        <taxon>Charadriiformes</taxon>
        <taxon>Scolopacidae</taxon>
        <taxon>Calidris</taxon>
    </lineage>
</organism>
<reference evidence="1" key="1">
    <citation type="submission" date="2025-08" db="UniProtKB">
        <authorList>
            <consortium name="Ensembl"/>
        </authorList>
    </citation>
    <scope>IDENTIFICATION</scope>
</reference>
<accession>A0A8C3K465</accession>
<evidence type="ECO:0000313" key="1">
    <source>
        <dbReference type="Ensembl" id="ENSCPGP00000018272.1"/>
    </source>
</evidence>
<proteinExistence type="predicted"/>
<dbReference type="Ensembl" id="ENSCPGT00000019990.1">
    <property type="protein sequence ID" value="ENSCPGP00000018272.1"/>
    <property type="gene ID" value="ENSCPGG00000012790.1"/>
</dbReference>
<keyword evidence="2" id="KW-1185">Reference proteome</keyword>
<sequence length="72" mass="7733">MELGVDPNSIGLAGKEENKQWLEVNASEHPGVAARRVLLCLCLQGQSEMGSLWLEGSSRSLCSHFCSGQACL</sequence>
<protein>
    <submittedName>
        <fullName evidence="1">Uncharacterized protein</fullName>
    </submittedName>
</protein>
<evidence type="ECO:0000313" key="2">
    <source>
        <dbReference type="Proteomes" id="UP000694419"/>
    </source>
</evidence>
<dbReference type="Proteomes" id="UP000694419">
    <property type="component" value="Unplaced"/>
</dbReference>
<name>A0A8C3K465_9CHAR</name>